<dbReference type="STRING" id="1416778.SAMN05443633_10529"/>
<accession>A0A1M5CRI4</accession>
<dbReference type="NCBIfam" id="TIGR01200">
    <property type="entry name" value="GLPGLI"/>
    <property type="match status" value="1"/>
</dbReference>
<feature type="signal peptide" evidence="1">
    <location>
        <begin position="1"/>
        <end position="20"/>
    </location>
</feature>
<keyword evidence="1" id="KW-0732">Signal</keyword>
<evidence type="ECO:0000313" key="2">
    <source>
        <dbReference type="EMBL" id="SHF57364.1"/>
    </source>
</evidence>
<sequence>MNNNKHLFFLLLILSNFLTAQNSSFIYELTYRNYPDTLSVDKIKFYLDIKDQQSVFRSGMFRKSDSLQAVRGYPNGFETEFNNKQLYVEKNTNTNTTLKYIFVPVVYATFAIDIKDNLDWNITPEKLKIGKYDCQKATLMYGGRKWTAWFTTNINISDGPYIFKGLPGLIVKISDDREDFNFELAQIQNFEWKNLHIPKYQKLISWEDFKKIQKNFYTNPFSSLKKGDILQETTPDKYTEVDLNQATKDLLKRIKPRYHPLELNHKIDL</sequence>
<dbReference type="AlphaFoldDB" id="A0A1M5CRI4"/>
<gene>
    <name evidence="2" type="ORF">SAMN05443633_10529</name>
</gene>
<dbReference type="InterPro" id="IPR005901">
    <property type="entry name" value="GLPGLI"/>
</dbReference>
<organism evidence="2 3">
    <name type="scientific">Chryseobacterium arachidis</name>
    <dbReference type="NCBI Taxonomy" id="1416778"/>
    <lineage>
        <taxon>Bacteria</taxon>
        <taxon>Pseudomonadati</taxon>
        <taxon>Bacteroidota</taxon>
        <taxon>Flavobacteriia</taxon>
        <taxon>Flavobacteriales</taxon>
        <taxon>Weeksellaceae</taxon>
        <taxon>Chryseobacterium group</taxon>
        <taxon>Chryseobacterium</taxon>
    </lineage>
</organism>
<dbReference type="OrthoDB" id="1440774at2"/>
<evidence type="ECO:0000313" key="3">
    <source>
        <dbReference type="Proteomes" id="UP000184518"/>
    </source>
</evidence>
<proteinExistence type="predicted"/>
<protein>
    <submittedName>
        <fullName evidence="2">GLPGLI family protein</fullName>
    </submittedName>
</protein>
<evidence type="ECO:0000256" key="1">
    <source>
        <dbReference type="SAM" id="SignalP"/>
    </source>
</evidence>
<name>A0A1M5CRI4_9FLAO</name>
<dbReference type="Proteomes" id="UP000184518">
    <property type="component" value="Unassembled WGS sequence"/>
</dbReference>
<dbReference type="Pfam" id="PF09697">
    <property type="entry name" value="Porph_ging"/>
    <property type="match status" value="1"/>
</dbReference>
<keyword evidence="3" id="KW-1185">Reference proteome</keyword>
<feature type="chain" id="PRO_5012364024" evidence="1">
    <location>
        <begin position="21"/>
        <end position="269"/>
    </location>
</feature>
<dbReference type="EMBL" id="FQUT01000005">
    <property type="protein sequence ID" value="SHF57364.1"/>
    <property type="molecule type" value="Genomic_DNA"/>
</dbReference>
<dbReference type="RefSeq" id="WP_072957248.1">
    <property type="nucleotide sequence ID" value="NZ_FQUT01000005.1"/>
</dbReference>
<reference evidence="3" key="1">
    <citation type="submission" date="2016-11" db="EMBL/GenBank/DDBJ databases">
        <authorList>
            <person name="Varghese N."/>
            <person name="Submissions S."/>
        </authorList>
    </citation>
    <scope>NUCLEOTIDE SEQUENCE [LARGE SCALE GENOMIC DNA]</scope>
    <source>
        <strain evidence="3">DSM 27619</strain>
    </source>
</reference>